<keyword evidence="1" id="KW-0304">Gas vesicle</keyword>
<organism evidence="5 6">
    <name type="scientific">Pseudonocardia nematodicida</name>
    <dbReference type="NCBI Taxonomy" id="1206997"/>
    <lineage>
        <taxon>Bacteria</taxon>
        <taxon>Bacillati</taxon>
        <taxon>Actinomycetota</taxon>
        <taxon>Actinomycetes</taxon>
        <taxon>Pseudonocardiales</taxon>
        <taxon>Pseudonocardiaceae</taxon>
        <taxon>Pseudonocardia</taxon>
    </lineage>
</organism>
<accession>A0ABV1KHV7</accession>
<dbReference type="EMBL" id="JBEDNQ010000012">
    <property type="protein sequence ID" value="MEQ3554039.1"/>
    <property type="molecule type" value="Genomic_DNA"/>
</dbReference>
<evidence type="ECO:0000313" key="6">
    <source>
        <dbReference type="Proteomes" id="UP001494902"/>
    </source>
</evidence>
<protein>
    <submittedName>
        <fullName evidence="5">GvpL/GvpF family gas vesicle protein</fullName>
    </submittedName>
</protein>
<dbReference type="RefSeq" id="WP_349301100.1">
    <property type="nucleotide sequence ID" value="NZ_JBEDNQ010000012.1"/>
</dbReference>
<evidence type="ECO:0000256" key="2">
    <source>
        <dbReference type="ARBA" id="ARBA00035108"/>
    </source>
</evidence>
<gene>
    <name evidence="5" type="ORF">WIS52_26500</name>
</gene>
<keyword evidence="6" id="KW-1185">Reference proteome</keyword>
<evidence type="ECO:0000313" key="5">
    <source>
        <dbReference type="EMBL" id="MEQ3554039.1"/>
    </source>
</evidence>
<proteinExistence type="inferred from homology"/>
<feature type="region of interest" description="Disordered" evidence="4">
    <location>
        <begin position="140"/>
        <end position="174"/>
    </location>
</feature>
<comment type="caution">
    <text evidence="5">The sequence shown here is derived from an EMBL/GenBank/DDBJ whole genome shotgun (WGS) entry which is preliminary data.</text>
</comment>
<dbReference type="PANTHER" id="PTHR36852:SF1">
    <property type="entry name" value="PROTEIN GVPL 2"/>
    <property type="match status" value="1"/>
</dbReference>
<name>A0ABV1KHV7_9PSEU</name>
<comment type="similarity">
    <text evidence="3">Belongs to the gas vesicle GvpF/GvpL family.</text>
</comment>
<dbReference type="Pfam" id="PF06386">
    <property type="entry name" value="GvpL_GvpF"/>
    <property type="match status" value="1"/>
</dbReference>
<dbReference type="PANTHER" id="PTHR36852">
    <property type="entry name" value="PROTEIN GVPL 2"/>
    <property type="match status" value="1"/>
</dbReference>
<comment type="subcellular location">
    <subcellularLocation>
        <location evidence="2">Gas vesicle</location>
    </subcellularLocation>
</comment>
<evidence type="ECO:0000256" key="1">
    <source>
        <dbReference type="ARBA" id="ARBA00022987"/>
    </source>
</evidence>
<dbReference type="InterPro" id="IPR009430">
    <property type="entry name" value="GvpL/GvpF"/>
</dbReference>
<sequence>MPDTTTVTTTYVYAVGEDPPPDVPDDLTGVAGGSVRLVREAGLWAAVGGVPEDDFAEDAIATRLEDLSWLAATARAHHHVVDEMGRRAVVAPLALATVYRGDGRVRQTLAERAADFVELLGRFRGRAEWGVKVWAAERAPEKPPARAASGTEYLRRRRSALDRTSRDESADHAGAEELHRAAAGVAVAARRHRLHAPALTGRPERMVLNGAYLVEDADRDRWRAALAEASGDDRLSVEITGPWVPYSFVSPDPPAGEVT</sequence>
<evidence type="ECO:0000256" key="3">
    <source>
        <dbReference type="ARBA" id="ARBA00035643"/>
    </source>
</evidence>
<evidence type="ECO:0000256" key="4">
    <source>
        <dbReference type="SAM" id="MobiDB-lite"/>
    </source>
</evidence>
<feature type="compositionally biased region" description="Basic and acidic residues" evidence="4">
    <location>
        <begin position="159"/>
        <end position="174"/>
    </location>
</feature>
<reference evidence="5 6" key="1">
    <citation type="submission" date="2024-03" db="EMBL/GenBank/DDBJ databases">
        <title>Draft genome sequence of Pseudonocardia nematodicida JCM 31783.</title>
        <authorList>
            <person name="Butdee W."/>
            <person name="Duangmal K."/>
        </authorList>
    </citation>
    <scope>NUCLEOTIDE SEQUENCE [LARGE SCALE GENOMIC DNA]</scope>
    <source>
        <strain evidence="5 6">JCM 31783</strain>
    </source>
</reference>
<dbReference type="Proteomes" id="UP001494902">
    <property type="component" value="Unassembled WGS sequence"/>
</dbReference>